<dbReference type="Gene3D" id="2.60.120.200">
    <property type="match status" value="1"/>
</dbReference>
<feature type="domain" description="Beta-xylosidase C-terminal Concanavalin A-like" evidence="7">
    <location>
        <begin position="329"/>
        <end position="521"/>
    </location>
</feature>
<protein>
    <submittedName>
        <fullName evidence="8">Alpha-N-arabinofuranosidase</fullName>
    </submittedName>
</protein>
<dbReference type="SUPFAM" id="SSF49899">
    <property type="entry name" value="Concanavalin A-like lectins/glucanases"/>
    <property type="match status" value="1"/>
</dbReference>
<dbReference type="PANTHER" id="PTHR42812">
    <property type="entry name" value="BETA-XYLOSIDASE"/>
    <property type="match status" value="1"/>
</dbReference>
<feature type="active site" description="Proton donor" evidence="4">
    <location>
        <position position="193"/>
    </location>
</feature>
<dbReference type="EMBL" id="VIVN01000001">
    <property type="protein sequence ID" value="TWE09147.1"/>
    <property type="molecule type" value="Genomic_DNA"/>
</dbReference>
<evidence type="ECO:0000313" key="8">
    <source>
        <dbReference type="EMBL" id="TWE09147.1"/>
    </source>
</evidence>
<evidence type="ECO:0000256" key="4">
    <source>
        <dbReference type="PIRSR" id="PIRSR606710-1"/>
    </source>
</evidence>
<dbReference type="InterPro" id="IPR006710">
    <property type="entry name" value="Glyco_hydro_43"/>
</dbReference>
<gene>
    <name evidence="8" type="ORF">FB550_1011179</name>
</gene>
<dbReference type="CDD" id="cd18617">
    <property type="entry name" value="GH43_XynB-like"/>
    <property type="match status" value="1"/>
</dbReference>
<evidence type="ECO:0000256" key="5">
    <source>
        <dbReference type="PIRSR" id="PIRSR606710-2"/>
    </source>
</evidence>
<keyword evidence="3 6" id="KW-0326">Glycosidase</keyword>
<evidence type="ECO:0000259" key="7">
    <source>
        <dbReference type="Pfam" id="PF17851"/>
    </source>
</evidence>
<name>A0A561E0M4_9BACI</name>
<accession>A0A561E0M4</accession>
<organism evidence="8 9">
    <name type="scientific">Neobacillus bataviensis</name>
    <dbReference type="NCBI Taxonomy" id="220685"/>
    <lineage>
        <taxon>Bacteria</taxon>
        <taxon>Bacillati</taxon>
        <taxon>Bacillota</taxon>
        <taxon>Bacilli</taxon>
        <taxon>Bacillales</taxon>
        <taxon>Bacillaceae</taxon>
        <taxon>Neobacillus</taxon>
    </lineage>
</organism>
<dbReference type="Pfam" id="PF04616">
    <property type="entry name" value="Glyco_hydro_43"/>
    <property type="match status" value="1"/>
</dbReference>
<keyword evidence="2 6" id="KW-0378">Hydrolase</keyword>
<dbReference type="Proteomes" id="UP000319671">
    <property type="component" value="Unassembled WGS sequence"/>
</dbReference>
<dbReference type="Pfam" id="PF17851">
    <property type="entry name" value="GH43_C2"/>
    <property type="match status" value="1"/>
</dbReference>
<feature type="active site" description="Proton acceptor" evidence="4">
    <location>
        <position position="27"/>
    </location>
</feature>
<dbReference type="AlphaFoldDB" id="A0A561E0M4"/>
<evidence type="ECO:0000256" key="6">
    <source>
        <dbReference type="RuleBase" id="RU361187"/>
    </source>
</evidence>
<comment type="similarity">
    <text evidence="1 6">Belongs to the glycosyl hydrolase 43 family.</text>
</comment>
<evidence type="ECO:0000313" key="9">
    <source>
        <dbReference type="Proteomes" id="UP000319671"/>
    </source>
</evidence>
<dbReference type="Gene3D" id="2.115.10.20">
    <property type="entry name" value="Glycosyl hydrolase domain, family 43"/>
    <property type="match status" value="1"/>
</dbReference>
<keyword evidence="9" id="KW-1185">Reference proteome</keyword>
<evidence type="ECO:0000256" key="2">
    <source>
        <dbReference type="ARBA" id="ARBA00022801"/>
    </source>
</evidence>
<reference evidence="8 9" key="1">
    <citation type="submission" date="2019-06" db="EMBL/GenBank/DDBJ databases">
        <title>Sorghum-associated microbial communities from plants grown in Nebraska, USA.</title>
        <authorList>
            <person name="Schachtman D."/>
        </authorList>
    </citation>
    <scope>NUCLEOTIDE SEQUENCE [LARGE SCALE GENOMIC DNA]</scope>
    <source>
        <strain evidence="8 9">2482</strain>
    </source>
</reference>
<dbReference type="GO" id="GO:0004553">
    <property type="term" value="F:hydrolase activity, hydrolyzing O-glycosyl compounds"/>
    <property type="evidence" value="ECO:0007669"/>
    <property type="project" value="InterPro"/>
</dbReference>
<dbReference type="InterPro" id="IPR051795">
    <property type="entry name" value="Glycosyl_Hydrlase_43"/>
</dbReference>
<dbReference type="InterPro" id="IPR013320">
    <property type="entry name" value="ConA-like_dom_sf"/>
</dbReference>
<dbReference type="PANTHER" id="PTHR42812:SF12">
    <property type="entry name" value="BETA-XYLOSIDASE-RELATED"/>
    <property type="match status" value="1"/>
</dbReference>
<sequence length="544" mass="61016">MIPNLIKIGRDIEMIYTNPVISGFHPDPSVCRVGKDYYLVTSSFEYFPGIPIFHSTDLVNWNQIGHVLTRESQLPLTRIHKMGPSQGIFAPTIRYHNGLFYVITTNISTTKNFYVYAEHPDGPWSEPVFIEGWGGIDPSLFFNEDGRVYITGTSAFGSREPVGIYQAELDIESGQLLTERRLIWKGTGGSSPEGPHLYKINGWYYLLIAEGGTEYGHMVTIARSRSPYGPFEGNPNNPILSNRSTDKPIQATGHADLVQALDGSWWSVFLGIRPVGYPKRHHIGRETNLVSVHWTEGGWPIMGVDGHAEVENDAKSLPFGPSQPWQEIEDFDTTSLPLEWNFYRNPAPISWSLTERSGWLTIRGQSCTLNDTDSPAFVGRRQQHLNCEISTLMEFIPNDEGEEAGLTVFMNEHYHYEIAKTLKEGKSFIQFRRRIGSMWKVEAEVEYDLPRVILGIKADDFSFTFSFMSSNGEKITLGKGESSMLATEVAGGFTGLFFGMYATGNGKASTAPAHFDYFSYRPDEDLKHDLLAAWTGGNTENSVL</sequence>
<dbReference type="GO" id="GO:0005975">
    <property type="term" value="P:carbohydrate metabolic process"/>
    <property type="evidence" value="ECO:0007669"/>
    <property type="project" value="InterPro"/>
</dbReference>
<dbReference type="InterPro" id="IPR041542">
    <property type="entry name" value="GH43_C2"/>
</dbReference>
<dbReference type="SUPFAM" id="SSF75005">
    <property type="entry name" value="Arabinanase/levansucrase/invertase"/>
    <property type="match status" value="1"/>
</dbReference>
<dbReference type="InterPro" id="IPR023296">
    <property type="entry name" value="Glyco_hydro_beta-prop_sf"/>
</dbReference>
<proteinExistence type="inferred from homology"/>
<feature type="site" description="Important for catalytic activity, responsible for pKa modulation of the active site Glu and correct orientation of both the proton donor and substrate" evidence="5">
    <location>
        <position position="137"/>
    </location>
</feature>
<evidence type="ECO:0000256" key="3">
    <source>
        <dbReference type="ARBA" id="ARBA00023295"/>
    </source>
</evidence>
<comment type="caution">
    <text evidence="8">The sequence shown here is derived from an EMBL/GenBank/DDBJ whole genome shotgun (WGS) entry which is preliminary data.</text>
</comment>
<evidence type="ECO:0000256" key="1">
    <source>
        <dbReference type="ARBA" id="ARBA00009865"/>
    </source>
</evidence>